<gene>
    <name evidence="1" type="ORF">N7452_008014</name>
</gene>
<name>A0A9W9QIU6_PENBR</name>
<accession>A0A9W9QIU6</accession>
<comment type="caution">
    <text evidence="1">The sequence shown here is derived from an EMBL/GenBank/DDBJ whole genome shotgun (WGS) entry which is preliminary data.</text>
</comment>
<evidence type="ECO:0000313" key="1">
    <source>
        <dbReference type="EMBL" id="KAJ5335611.1"/>
    </source>
</evidence>
<reference evidence="1" key="2">
    <citation type="journal article" date="2023" name="IMA Fungus">
        <title>Comparative genomic study of the Penicillium genus elucidates a diverse pangenome and 15 lateral gene transfer events.</title>
        <authorList>
            <person name="Petersen C."/>
            <person name="Sorensen T."/>
            <person name="Nielsen M.R."/>
            <person name="Sondergaard T.E."/>
            <person name="Sorensen J.L."/>
            <person name="Fitzpatrick D.A."/>
            <person name="Frisvad J.C."/>
            <person name="Nielsen K.L."/>
        </authorList>
    </citation>
    <scope>NUCLEOTIDE SEQUENCE</scope>
    <source>
        <strain evidence="1">IBT 35673</strain>
    </source>
</reference>
<sequence>MWDHWTWAKSGHIYIDSACLKSASIQAIDNASWQALHLEFHNTISHVMEATKNQVSSNLAAFEARE</sequence>
<dbReference type="EMBL" id="JAPZBQ010000004">
    <property type="protein sequence ID" value="KAJ5335611.1"/>
    <property type="molecule type" value="Genomic_DNA"/>
</dbReference>
<reference evidence="1" key="1">
    <citation type="submission" date="2022-12" db="EMBL/GenBank/DDBJ databases">
        <authorList>
            <person name="Petersen C."/>
        </authorList>
    </citation>
    <scope>NUCLEOTIDE SEQUENCE</scope>
    <source>
        <strain evidence="1">IBT 35673</strain>
    </source>
</reference>
<dbReference type="AlphaFoldDB" id="A0A9W9QIU6"/>
<organism evidence="1 2">
    <name type="scientific">Penicillium brevicompactum</name>
    <dbReference type="NCBI Taxonomy" id="5074"/>
    <lineage>
        <taxon>Eukaryota</taxon>
        <taxon>Fungi</taxon>
        <taxon>Dikarya</taxon>
        <taxon>Ascomycota</taxon>
        <taxon>Pezizomycotina</taxon>
        <taxon>Eurotiomycetes</taxon>
        <taxon>Eurotiomycetidae</taxon>
        <taxon>Eurotiales</taxon>
        <taxon>Aspergillaceae</taxon>
        <taxon>Penicillium</taxon>
    </lineage>
</organism>
<evidence type="ECO:0000313" key="2">
    <source>
        <dbReference type="Proteomes" id="UP001147695"/>
    </source>
</evidence>
<dbReference type="Proteomes" id="UP001147695">
    <property type="component" value="Unassembled WGS sequence"/>
</dbReference>
<protein>
    <submittedName>
        <fullName evidence="1">Uncharacterized protein</fullName>
    </submittedName>
</protein>
<proteinExistence type="predicted"/>